<accession>A0A9D1M3P7</accession>
<comment type="caution">
    <text evidence="1">The sequence shown here is derived from an EMBL/GenBank/DDBJ whole genome shotgun (WGS) entry which is preliminary data.</text>
</comment>
<reference evidence="1" key="2">
    <citation type="journal article" date="2021" name="PeerJ">
        <title>Extensive microbial diversity within the chicken gut microbiome revealed by metagenomics and culture.</title>
        <authorList>
            <person name="Gilroy R."/>
            <person name="Ravi A."/>
            <person name="Getino M."/>
            <person name="Pursley I."/>
            <person name="Horton D.L."/>
            <person name="Alikhan N.F."/>
            <person name="Baker D."/>
            <person name="Gharbi K."/>
            <person name="Hall N."/>
            <person name="Watson M."/>
            <person name="Adriaenssens E.M."/>
            <person name="Foster-Nyarko E."/>
            <person name="Jarju S."/>
            <person name="Secka A."/>
            <person name="Antonio M."/>
            <person name="Oren A."/>
            <person name="Chaudhuri R.R."/>
            <person name="La Ragione R."/>
            <person name="Hildebrand F."/>
            <person name="Pallen M.J."/>
        </authorList>
    </citation>
    <scope>NUCLEOTIDE SEQUENCE</scope>
    <source>
        <strain evidence="1">ChiW3-316</strain>
    </source>
</reference>
<dbReference type="Proteomes" id="UP000824107">
    <property type="component" value="Unassembled WGS sequence"/>
</dbReference>
<evidence type="ECO:0000313" key="1">
    <source>
        <dbReference type="EMBL" id="HIU53116.1"/>
    </source>
</evidence>
<reference evidence="1" key="1">
    <citation type="submission" date="2020-10" db="EMBL/GenBank/DDBJ databases">
        <authorList>
            <person name="Gilroy R."/>
        </authorList>
    </citation>
    <scope>NUCLEOTIDE SEQUENCE</scope>
    <source>
        <strain evidence="1">ChiW3-316</strain>
    </source>
</reference>
<sequence>ECKEVCDPKFQYDSSNCTGGKVLTGNSCGGKYEKCTSPCGSEYAYDESNCPADKNFHCTTPCGNKYSDCKPALFTGKTIDKNGMTYALNEDDCPGMVKRFVVYGNTFRTISNGLQTYTACTTADLICADLAKSLFNRGNTDNNININLAGDIYCGNEMLRNEDNWYGKVTTVINGNGHTITFDKPTGTDIFVSDAGPLTFKNVKLVSRQTAAKNADNNVCGKTNGVSNRELVDRSTYYDDKVYFENVTVETQASVGYPITTGTCWFKRTDGGTGGDYDQELGYPESTGGILNVNGFERSNNGYGMVINGGTVNYKAGGTSRVTFTFKKGTLNVCADKVLIISSSTCESGTINSSTQDVSIGESCKSRVTVNYQPELCSSNSFAGSFWQ</sequence>
<protein>
    <submittedName>
        <fullName evidence="1">Uncharacterized protein</fullName>
    </submittedName>
</protein>
<name>A0A9D1M3P7_9PROT</name>
<gene>
    <name evidence="1" type="ORF">IAD20_03440</name>
</gene>
<evidence type="ECO:0000313" key="2">
    <source>
        <dbReference type="Proteomes" id="UP000824107"/>
    </source>
</evidence>
<dbReference type="AlphaFoldDB" id="A0A9D1M3P7"/>
<organism evidence="1 2">
    <name type="scientific">Candidatus Scatocola faecipullorum</name>
    <dbReference type="NCBI Taxonomy" id="2840917"/>
    <lineage>
        <taxon>Bacteria</taxon>
        <taxon>Pseudomonadati</taxon>
        <taxon>Pseudomonadota</taxon>
        <taxon>Alphaproteobacteria</taxon>
        <taxon>Rhodospirillales</taxon>
        <taxon>Rhodospirillaceae</taxon>
        <taxon>Rhodospirillaceae incertae sedis</taxon>
        <taxon>Candidatus Scatocola</taxon>
    </lineage>
</organism>
<dbReference type="EMBL" id="DVNC01000025">
    <property type="protein sequence ID" value="HIU53116.1"/>
    <property type="molecule type" value="Genomic_DNA"/>
</dbReference>
<proteinExistence type="predicted"/>
<feature type="non-terminal residue" evidence="1">
    <location>
        <position position="1"/>
    </location>
</feature>